<dbReference type="Proteomes" id="UP001178322">
    <property type="component" value="Chromosome"/>
</dbReference>
<proteinExistence type="predicted"/>
<reference evidence="2" key="1">
    <citation type="submission" date="2023-05" db="EMBL/GenBank/DDBJ databases">
        <title>Comparative genomics of Bacillaceae isolates and their secondary metabolite potential.</title>
        <authorList>
            <person name="Song L."/>
            <person name="Nielsen L.J."/>
            <person name="Mohite O."/>
            <person name="Xu X."/>
            <person name="Weber T."/>
            <person name="Kovacs A.T."/>
        </authorList>
    </citation>
    <scope>NUCLEOTIDE SEQUENCE</scope>
    <source>
        <strain evidence="2">LY1</strain>
    </source>
</reference>
<dbReference type="AlphaFoldDB" id="A0AAX3X024"/>
<name>A0AAX3X024_9BACI</name>
<dbReference type="InterPro" id="IPR053188">
    <property type="entry name" value="FkbM_Methyltransferase"/>
</dbReference>
<evidence type="ECO:0000259" key="1">
    <source>
        <dbReference type="Pfam" id="PF05050"/>
    </source>
</evidence>
<dbReference type="EMBL" id="CP126101">
    <property type="protein sequence ID" value="WHY52383.1"/>
    <property type="molecule type" value="Genomic_DNA"/>
</dbReference>
<dbReference type="PANTHER" id="PTHR36973">
    <property type="entry name" value="SLL1456 PROTEIN-RELATED"/>
    <property type="match status" value="1"/>
</dbReference>
<evidence type="ECO:0000313" key="2">
    <source>
        <dbReference type="EMBL" id="WHY52383.1"/>
    </source>
</evidence>
<dbReference type="Pfam" id="PF05050">
    <property type="entry name" value="Methyltransf_21"/>
    <property type="match status" value="1"/>
</dbReference>
<dbReference type="InterPro" id="IPR029063">
    <property type="entry name" value="SAM-dependent_MTases_sf"/>
</dbReference>
<protein>
    <submittedName>
        <fullName evidence="2">FkbM family methyltransferase</fullName>
    </submittedName>
</protein>
<dbReference type="GO" id="GO:0008171">
    <property type="term" value="F:O-methyltransferase activity"/>
    <property type="evidence" value="ECO:0007669"/>
    <property type="project" value="TreeGrafter"/>
</dbReference>
<accession>A0AAX3X024</accession>
<feature type="domain" description="Methyltransferase FkbM" evidence="1">
    <location>
        <begin position="33"/>
        <end position="176"/>
    </location>
</feature>
<dbReference type="Gene3D" id="3.40.50.150">
    <property type="entry name" value="Vaccinia Virus protein VP39"/>
    <property type="match status" value="1"/>
</dbReference>
<evidence type="ECO:0000313" key="3">
    <source>
        <dbReference type="Proteomes" id="UP001178322"/>
    </source>
</evidence>
<dbReference type="PANTHER" id="PTHR36973:SF4">
    <property type="entry name" value="NODULATION PROTEIN"/>
    <property type="match status" value="1"/>
</dbReference>
<organism evidence="2 3">
    <name type="scientific">Lysinibacillus pakistanensis</name>
    <dbReference type="NCBI Taxonomy" id="759811"/>
    <lineage>
        <taxon>Bacteria</taxon>
        <taxon>Bacillati</taxon>
        <taxon>Bacillota</taxon>
        <taxon>Bacilli</taxon>
        <taxon>Bacillales</taxon>
        <taxon>Bacillaceae</taxon>
        <taxon>Lysinibacillus</taxon>
    </lineage>
</organism>
<gene>
    <name evidence="2" type="ORF">QNH24_03860</name>
</gene>
<dbReference type="GO" id="GO:0032259">
    <property type="term" value="P:methylation"/>
    <property type="evidence" value="ECO:0007669"/>
    <property type="project" value="UniProtKB-KW"/>
</dbReference>
<dbReference type="NCBIfam" id="TIGR01444">
    <property type="entry name" value="fkbM_fam"/>
    <property type="match status" value="1"/>
</dbReference>
<dbReference type="SUPFAM" id="SSF53335">
    <property type="entry name" value="S-adenosyl-L-methionine-dependent methyltransferases"/>
    <property type="match status" value="1"/>
</dbReference>
<dbReference type="InterPro" id="IPR006342">
    <property type="entry name" value="FkbM_mtfrase"/>
</dbReference>
<sequence>MLNKLLKNEKLIIVDVGASGGVQMEWLPFREFCEFYLFEPDERAVLKNDNDNIFIQNYGLSDSNETMDIFLCRKQQVSSIYEPNHELLTKYPAPERFDVLKKEKLQVHSMHDVLKLYPNFVKIDVQGHELAVIKGMKDLINSVIGLEVEVSFIEIYKKQPLFSEVDNYLKNNGFQLFDLKRYFWRRDAKKNYGSLKGQLSFAEALYLRSPEYIIENFAKDKSEIFKSILIYKKYGYYDLIEILAELAKENNIIVSEDYDHIMDICSLAEDQSFPILGKGRIQNDEILGNQ</sequence>
<keyword evidence="2" id="KW-0489">Methyltransferase</keyword>
<keyword evidence="2" id="KW-0808">Transferase</keyword>
<dbReference type="RefSeq" id="WP_283870835.1">
    <property type="nucleotide sequence ID" value="NZ_CP126101.1"/>
</dbReference>